<accession>A0A8J7KS45</accession>
<protein>
    <submittedName>
        <fullName evidence="2">Uncharacterized protein</fullName>
    </submittedName>
</protein>
<feature type="region of interest" description="Disordered" evidence="1">
    <location>
        <begin position="20"/>
        <end position="66"/>
    </location>
</feature>
<evidence type="ECO:0000313" key="3">
    <source>
        <dbReference type="Proteomes" id="UP000622552"/>
    </source>
</evidence>
<evidence type="ECO:0000313" key="2">
    <source>
        <dbReference type="EMBL" id="MBG6139212.1"/>
    </source>
</evidence>
<comment type="caution">
    <text evidence="2">The sequence shown here is derived from an EMBL/GenBank/DDBJ whole genome shotgun (WGS) entry which is preliminary data.</text>
</comment>
<evidence type="ECO:0000256" key="1">
    <source>
        <dbReference type="SAM" id="MobiDB-lite"/>
    </source>
</evidence>
<organism evidence="2 3">
    <name type="scientific">Longispora fulva</name>
    <dbReference type="NCBI Taxonomy" id="619741"/>
    <lineage>
        <taxon>Bacteria</taxon>
        <taxon>Bacillati</taxon>
        <taxon>Actinomycetota</taxon>
        <taxon>Actinomycetes</taxon>
        <taxon>Micromonosporales</taxon>
        <taxon>Micromonosporaceae</taxon>
        <taxon>Longispora</taxon>
    </lineage>
</organism>
<gene>
    <name evidence="2" type="ORF">IW245_005406</name>
</gene>
<dbReference type="EMBL" id="JADOUF010000001">
    <property type="protein sequence ID" value="MBG6139212.1"/>
    <property type="molecule type" value="Genomic_DNA"/>
</dbReference>
<reference evidence="2" key="1">
    <citation type="submission" date="2020-11" db="EMBL/GenBank/DDBJ databases">
        <title>Sequencing the genomes of 1000 actinobacteria strains.</title>
        <authorList>
            <person name="Klenk H.-P."/>
        </authorList>
    </citation>
    <scope>NUCLEOTIDE SEQUENCE</scope>
    <source>
        <strain evidence="2">DSM 45356</strain>
    </source>
</reference>
<dbReference type="AlphaFoldDB" id="A0A8J7KS45"/>
<name>A0A8J7KS45_9ACTN</name>
<keyword evidence="3" id="KW-1185">Reference proteome</keyword>
<dbReference type="Proteomes" id="UP000622552">
    <property type="component" value="Unassembled WGS sequence"/>
</dbReference>
<sequence>MMTAISLAFTAREPTRPFAVRAAPFSGPGPTRLFGPGAMRHRPSPDAPGRPHTCVDRYPNQDWIAR</sequence>
<proteinExistence type="predicted"/>